<gene>
    <name evidence="2" type="ORF">A11A3_00990</name>
</gene>
<dbReference type="AlphaFoldDB" id="L0WG93"/>
<dbReference type="InterPro" id="IPR035919">
    <property type="entry name" value="EAL_sf"/>
</dbReference>
<comment type="caution">
    <text evidence="2">The sequence shown here is derived from an EMBL/GenBank/DDBJ whole genome shotgun (WGS) entry which is preliminary data.</text>
</comment>
<sequence>MPLTELVAWFNREQRRQYGQLVHTDTPLRTSGHEVTGVYAGFTLRSEFQAIFDSRTGHPVAFEALLRATTAQRTPVTPASVFSVPSSAEEVIYLDRLCRTLHALNFLLQGGEQKAVLTLNVHPRHVAAVNTDHGQAFESVLSQCGLSPSGIVLELSSRALHRPEHLIDAVANYRQRGYQIALDGVRQVPDISHLQALQPDWVKFDPTISELSHNKLRVLLDSAREGLNQPAKQVVLGLSPSPLNRSIVELVQANMAAPAQPRLHTRCLPDVPVDARVAGAIRYA</sequence>
<reference evidence="2 3" key="1">
    <citation type="journal article" date="2012" name="J. Bacteriol.">
        <title>Genome Sequence of the Alkane-Degrading Bacterium Alcanivorax hongdengensis Type Strain A-11-3.</title>
        <authorList>
            <person name="Lai Q."/>
            <person name="Shao Z."/>
        </authorList>
    </citation>
    <scope>NUCLEOTIDE SEQUENCE [LARGE SCALE GENOMIC DNA]</scope>
    <source>
        <strain evidence="2 3">A-11-3</strain>
    </source>
</reference>
<dbReference type="RefSeq" id="WP_008927389.1">
    <property type="nucleotide sequence ID" value="NZ_AMRJ01000001.1"/>
</dbReference>
<dbReference type="SUPFAM" id="SSF141868">
    <property type="entry name" value="EAL domain-like"/>
    <property type="match status" value="1"/>
</dbReference>
<organism evidence="2 3">
    <name type="scientific">Alcanivorax hongdengensis A-11-3</name>
    <dbReference type="NCBI Taxonomy" id="1177179"/>
    <lineage>
        <taxon>Bacteria</taxon>
        <taxon>Pseudomonadati</taxon>
        <taxon>Pseudomonadota</taxon>
        <taxon>Gammaproteobacteria</taxon>
        <taxon>Oceanospirillales</taxon>
        <taxon>Alcanivoracaceae</taxon>
        <taxon>Alcanivorax</taxon>
    </lineage>
</organism>
<protein>
    <submittedName>
        <fullName evidence="2">EAL domain-containing protein</fullName>
    </submittedName>
</protein>
<keyword evidence="3" id="KW-1185">Reference proteome</keyword>
<dbReference type="SMART" id="SM00052">
    <property type="entry name" value="EAL"/>
    <property type="match status" value="1"/>
</dbReference>
<evidence type="ECO:0000313" key="3">
    <source>
        <dbReference type="Proteomes" id="UP000010164"/>
    </source>
</evidence>
<dbReference type="Pfam" id="PF00563">
    <property type="entry name" value="EAL"/>
    <property type="match status" value="1"/>
</dbReference>
<accession>L0WG93</accession>
<evidence type="ECO:0000313" key="2">
    <source>
        <dbReference type="EMBL" id="EKF76026.1"/>
    </source>
</evidence>
<dbReference type="CDD" id="cd01948">
    <property type="entry name" value="EAL"/>
    <property type="match status" value="1"/>
</dbReference>
<dbReference type="STRING" id="1177179.A11A3_00990"/>
<dbReference type="Gene3D" id="3.20.20.450">
    <property type="entry name" value="EAL domain"/>
    <property type="match status" value="1"/>
</dbReference>
<dbReference type="PATRIC" id="fig|1177179.3.peg.193"/>
<dbReference type="OrthoDB" id="1673646at2"/>
<dbReference type="InterPro" id="IPR001633">
    <property type="entry name" value="EAL_dom"/>
</dbReference>
<evidence type="ECO:0000259" key="1">
    <source>
        <dbReference type="PROSITE" id="PS50883"/>
    </source>
</evidence>
<dbReference type="GO" id="GO:0071111">
    <property type="term" value="F:cyclic-guanylate-specific phosphodiesterase activity"/>
    <property type="evidence" value="ECO:0007669"/>
    <property type="project" value="InterPro"/>
</dbReference>
<dbReference type="PANTHER" id="PTHR33121:SF76">
    <property type="entry name" value="SIGNALING PROTEIN"/>
    <property type="match status" value="1"/>
</dbReference>
<dbReference type="InterPro" id="IPR050706">
    <property type="entry name" value="Cyclic-di-GMP_PDE-like"/>
</dbReference>
<dbReference type="Proteomes" id="UP000010164">
    <property type="component" value="Unassembled WGS sequence"/>
</dbReference>
<dbReference type="eggNOG" id="COG2200">
    <property type="taxonomic scope" value="Bacteria"/>
</dbReference>
<feature type="domain" description="EAL" evidence="1">
    <location>
        <begin position="28"/>
        <end position="284"/>
    </location>
</feature>
<dbReference type="EMBL" id="AMRJ01000001">
    <property type="protein sequence ID" value="EKF76026.1"/>
    <property type="molecule type" value="Genomic_DNA"/>
</dbReference>
<proteinExistence type="predicted"/>
<dbReference type="PROSITE" id="PS50883">
    <property type="entry name" value="EAL"/>
    <property type="match status" value="1"/>
</dbReference>
<dbReference type="PANTHER" id="PTHR33121">
    <property type="entry name" value="CYCLIC DI-GMP PHOSPHODIESTERASE PDEF"/>
    <property type="match status" value="1"/>
</dbReference>
<name>L0WG93_9GAMM</name>